<organism evidence="2 3">
    <name type="scientific">Acaulospora morrowiae</name>
    <dbReference type="NCBI Taxonomy" id="94023"/>
    <lineage>
        <taxon>Eukaryota</taxon>
        <taxon>Fungi</taxon>
        <taxon>Fungi incertae sedis</taxon>
        <taxon>Mucoromycota</taxon>
        <taxon>Glomeromycotina</taxon>
        <taxon>Glomeromycetes</taxon>
        <taxon>Diversisporales</taxon>
        <taxon>Acaulosporaceae</taxon>
        <taxon>Acaulospora</taxon>
    </lineage>
</organism>
<evidence type="ECO:0000256" key="1">
    <source>
        <dbReference type="SAM" id="MobiDB-lite"/>
    </source>
</evidence>
<accession>A0A9N8VE32</accession>
<evidence type="ECO:0000313" key="3">
    <source>
        <dbReference type="Proteomes" id="UP000789342"/>
    </source>
</evidence>
<reference evidence="2" key="1">
    <citation type="submission" date="2021-06" db="EMBL/GenBank/DDBJ databases">
        <authorList>
            <person name="Kallberg Y."/>
            <person name="Tangrot J."/>
            <person name="Rosling A."/>
        </authorList>
    </citation>
    <scope>NUCLEOTIDE SEQUENCE</scope>
    <source>
        <strain evidence="2">CL551</strain>
    </source>
</reference>
<dbReference type="Proteomes" id="UP000789342">
    <property type="component" value="Unassembled WGS sequence"/>
</dbReference>
<comment type="caution">
    <text evidence="2">The sequence shown here is derived from an EMBL/GenBank/DDBJ whole genome shotgun (WGS) entry which is preliminary data.</text>
</comment>
<protein>
    <submittedName>
        <fullName evidence="2">360_t:CDS:1</fullName>
    </submittedName>
</protein>
<dbReference type="SUPFAM" id="SSF56112">
    <property type="entry name" value="Protein kinase-like (PK-like)"/>
    <property type="match status" value="1"/>
</dbReference>
<sequence>MDKPRWKECEHQGSSRDSNGEDHLIAKLTARNFATVAGRIVHQTNWTLNARYQYTLSTKQFVQSYFQDLYQSPCMLLQQQETYRMTQIRNIAVPSDTSDRDQSRDFALMQKMRHHDISSYPQPKLSGMHSFNIAILEISLGKNQILRKNSFSLEISDTYDTPQCVCLIPLESIHAENELITTSWVLCRAPEGSYIIVLEYAELGELREYLKEKFAEITWKEKINICRQKNILTILSGKRETPVPGTPCEYIEIYRRCWDEDPNRRPSVHDVFERLGEKIMVTGPIFKEQEKCCENHPHRELTPKWLETRTSETDSISSLSSTSN</sequence>
<feature type="region of interest" description="Disordered" evidence="1">
    <location>
        <begin position="1"/>
        <end position="21"/>
    </location>
</feature>
<dbReference type="AlphaFoldDB" id="A0A9N8VE32"/>
<dbReference type="InterPro" id="IPR011009">
    <property type="entry name" value="Kinase-like_dom_sf"/>
</dbReference>
<proteinExistence type="predicted"/>
<name>A0A9N8VE32_9GLOM</name>
<keyword evidence="3" id="KW-1185">Reference proteome</keyword>
<dbReference type="OrthoDB" id="2447603at2759"/>
<evidence type="ECO:0000313" key="2">
    <source>
        <dbReference type="EMBL" id="CAG8448063.1"/>
    </source>
</evidence>
<dbReference type="Gene3D" id="1.10.510.10">
    <property type="entry name" value="Transferase(Phosphotransferase) domain 1"/>
    <property type="match status" value="1"/>
</dbReference>
<gene>
    <name evidence="2" type="ORF">AMORRO_LOCUS745</name>
</gene>
<dbReference type="EMBL" id="CAJVPV010000236">
    <property type="protein sequence ID" value="CAG8448063.1"/>
    <property type="molecule type" value="Genomic_DNA"/>
</dbReference>
<feature type="non-terminal residue" evidence="2">
    <location>
        <position position="324"/>
    </location>
</feature>